<feature type="compositionally biased region" description="Polar residues" evidence="1">
    <location>
        <begin position="1"/>
        <end position="10"/>
    </location>
</feature>
<accession>A0ABV5FU02</accession>
<feature type="region of interest" description="Disordered" evidence="1">
    <location>
        <begin position="1"/>
        <end position="20"/>
    </location>
</feature>
<comment type="caution">
    <text evidence="2">The sequence shown here is derived from an EMBL/GenBank/DDBJ whole genome shotgun (WGS) entry which is preliminary data.</text>
</comment>
<protein>
    <submittedName>
        <fullName evidence="2">Uncharacterized protein</fullName>
    </submittedName>
</protein>
<dbReference type="EMBL" id="JBHMFI010000001">
    <property type="protein sequence ID" value="MFB9070140.1"/>
    <property type="molecule type" value="Genomic_DNA"/>
</dbReference>
<evidence type="ECO:0000313" key="3">
    <source>
        <dbReference type="Proteomes" id="UP001589575"/>
    </source>
</evidence>
<gene>
    <name evidence="2" type="ORF">ACFFX0_02600</name>
</gene>
<evidence type="ECO:0000256" key="1">
    <source>
        <dbReference type="SAM" id="MobiDB-lite"/>
    </source>
</evidence>
<organism evidence="2 3">
    <name type="scientific">Citricoccus parietis</name>
    <dbReference type="NCBI Taxonomy" id="592307"/>
    <lineage>
        <taxon>Bacteria</taxon>
        <taxon>Bacillati</taxon>
        <taxon>Actinomycetota</taxon>
        <taxon>Actinomycetes</taxon>
        <taxon>Micrococcales</taxon>
        <taxon>Micrococcaceae</taxon>
        <taxon>Citricoccus</taxon>
    </lineage>
</organism>
<keyword evidence="3" id="KW-1185">Reference proteome</keyword>
<proteinExistence type="predicted"/>
<evidence type="ECO:0000313" key="2">
    <source>
        <dbReference type="EMBL" id="MFB9070140.1"/>
    </source>
</evidence>
<name>A0ABV5FU02_9MICC</name>
<sequence length="61" mass="6178">MPPETSSKVPSGSAGYDEDVQPVTVRATAVATNPLVTAAFLEIPMGPPSLGVTVRRISPGG</sequence>
<dbReference type="Proteomes" id="UP001589575">
    <property type="component" value="Unassembled WGS sequence"/>
</dbReference>
<reference evidence="2 3" key="1">
    <citation type="submission" date="2024-09" db="EMBL/GenBank/DDBJ databases">
        <authorList>
            <person name="Sun Q."/>
            <person name="Mori K."/>
        </authorList>
    </citation>
    <scope>NUCLEOTIDE SEQUENCE [LARGE SCALE GENOMIC DNA]</scope>
    <source>
        <strain evidence="2 3">CCM 7609</strain>
    </source>
</reference>